<dbReference type="GO" id="GO:0006629">
    <property type="term" value="P:lipid metabolic process"/>
    <property type="evidence" value="ECO:0007669"/>
    <property type="project" value="UniProtKB-KW"/>
</dbReference>
<keyword evidence="11 13" id="KW-0472">Membrane</keyword>
<keyword evidence="12" id="KW-0325">Glycoprotein</keyword>
<dbReference type="EMBL" id="OY660866">
    <property type="protein sequence ID" value="CAJ1053866.1"/>
    <property type="molecule type" value="Genomic_DNA"/>
</dbReference>
<evidence type="ECO:0000256" key="4">
    <source>
        <dbReference type="ARBA" id="ARBA00022676"/>
    </source>
</evidence>
<keyword evidence="8 13" id="KW-1133">Transmembrane helix</keyword>
<organism evidence="14 15">
    <name type="scientific">Xyrichtys novacula</name>
    <name type="common">Pearly razorfish</name>
    <name type="synonym">Hemipteronotus novacula</name>
    <dbReference type="NCBI Taxonomy" id="13765"/>
    <lineage>
        <taxon>Eukaryota</taxon>
        <taxon>Metazoa</taxon>
        <taxon>Chordata</taxon>
        <taxon>Craniata</taxon>
        <taxon>Vertebrata</taxon>
        <taxon>Euteleostomi</taxon>
        <taxon>Actinopterygii</taxon>
        <taxon>Neopterygii</taxon>
        <taxon>Teleostei</taxon>
        <taxon>Neoteleostei</taxon>
        <taxon>Acanthomorphata</taxon>
        <taxon>Eupercaria</taxon>
        <taxon>Labriformes</taxon>
        <taxon>Labridae</taxon>
        <taxon>Xyrichtys</taxon>
    </lineage>
</organism>
<dbReference type="Gene3D" id="3.90.550.50">
    <property type="match status" value="1"/>
</dbReference>
<evidence type="ECO:0000256" key="8">
    <source>
        <dbReference type="ARBA" id="ARBA00022989"/>
    </source>
</evidence>
<dbReference type="InterPro" id="IPR002659">
    <property type="entry name" value="Glyco_trans_31"/>
</dbReference>
<evidence type="ECO:0000256" key="1">
    <source>
        <dbReference type="ARBA" id="ARBA00004323"/>
    </source>
</evidence>
<reference evidence="14" key="1">
    <citation type="submission" date="2023-08" db="EMBL/GenBank/DDBJ databases">
        <authorList>
            <person name="Alioto T."/>
            <person name="Alioto T."/>
            <person name="Gomez Garrido J."/>
        </authorList>
    </citation>
    <scope>NUCLEOTIDE SEQUENCE</scope>
</reference>
<evidence type="ECO:0000256" key="6">
    <source>
        <dbReference type="ARBA" id="ARBA00022692"/>
    </source>
</evidence>
<evidence type="ECO:0000256" key="13">
    <source>
        <dbReference type="RuleBase" id="RU363063"/>
    </source>
</evidence>
<feature type="transmembrane region" description="Helical" evidence="13">
    <location>
        <begin position="12"/>
        <end position="30"/>
    </location>
</feature>
<evidence type="ECO:0000313" key="14">
    <source>
        <dbReference type="EMBL" id="CAJ1053866.1"/>
    </source>
</evidence>
<keyword evidence="10" id="KW-0443">Lipid metabolism</keyword>
<evidence type="ECO:0000256" key="10">
    <source>
        <dbReference type="ARBA" id="ARBA00023098"/>
    </source>
</evidence>
<evidence type="ECO:0000313" key="15">
    <source>
        <dbReference type="Proteomes" id="UP001178508"/>
    </source>
</evidence>
<accession>A0AAV1EZB8</accession>
<protein>
    <recommendedName>
        <fullName evidence="13">Hexosyltransferase</fullName>
        <ecNumber evidence="13">2.4.1.-</ecNumber>
    </recommendedName>
</protein>
<keyword evidence="4 13" id="KW-0328">Glycosyltransferase</keyword>
<evidence type="ECO:0000256" key="11">
    <source>
        <dbReference type="ARBA" id="ARBA00023136"/>
    </source>
</evidence>
<proteinExistence type="inferred from homology"/>
<dbReference type="PANTHER" id="PTHR11214:SF115">
    <property type="entry name" value="HEXOSYLTRANSFERASE"/>
    <property type="match status" value="1"/>
</dbReference>
<keyword evidence="6 13" id="KW-0812">Transmembrane</keyword>
<evidence type="ECO:0000256" key="2">
    <source>
        <dbReference type="ARBA" id="ARBA00004922"/>
    </source>
</evidence>
<dbReference type="GO" id="GO:0008499">
    <property type="term" value="F:N-acetyl-beta-D-glucosaminide beta-(1,3)-galactosyltransferase activity"/>
    <property type="evidence" value="ECO:0007669"/>
    <property type="project" value="TreeGrafter"/>
</dbReference>
<sequence length="322" mass="36664">MESQRRYLKHIFVFSLVLGTIFFTLLNSYLGKQNVNIPYVDPGPHHVAYPRNYKFILDDTPTCRTSSLFLLIMVPVAPGNVAARDAIRETWGTERLVLGQRVKTLFILGLPGGADAEQTQEKLKEENQQHHDLIQSNFQDSYHNLTIKTMMTLEWLAAHCAKASYALKIDSDTLLHVRNLVKLLLDPKTPKQNYMSGLVWWHSPVLRDKSNKFFVPKDIIPEPEFPPYPLGFAYVMSLDLPEKILEVSPQIKAFFIEDAYLGMCLKRLGIPPTDPPENTMFLVDPKHPLSDCSLSKMIAAVTTSIQQMTGYWERSKQPSAKC</sequence>
<dbReference type="PANTHER" id="PTHR11214">
    <property type="entry name" value="BETA-1,3-N-ACETYLGLUCOSAMINYLTRANSFERASE"/>
    <property type="match status" value="1"/>
</dbReference>
<evidence type="ECO:0000256" key="12">
    <source>
        <dbReference type="ARBA" id="ARBA00023180"/>
    </source>
</evidence>
<dbReference type="EC" id="2.4.1.-" evidence="13"/>
<dbReference type="Pfam" id="PF01762">
    <property type="entry name" value="Galactosyl_T"/>
    <property type="match status" value="1"/>
</dbReference>
<keyword evidence="7 13" id="KW-0735">Signal-anchor</keyword>
<gene>
    <name evidence="14" type="ORF">XNOV1_A042364</name>
</gene>
<name>A0AAV1EZB8_XYRNO</name>
<comment type="similarity">
    <text evidence="3 13">Belongs to the glycosyltransferase 31 family.</text>
</comment>
<keyword evidence="15" id="KW-1185">Reference proteome</keyword>
<dbReference type="GO" id="GO:0006493">
    <property type="term" value="P:protein O-linked glycosylation"/>
    <property type="evidence" value="ECO:0007669"/>
    <property type="project" value="TreeGrafter"/>
</dbReference>
<dbReference type="Proteomes" id="UP001178508">
    <property type="component" value="Chromosome 3"/>
</dbReference>
<comment type="subcellular location">
    <subcellularLocation>
        <location evidence="1 13">Golgi apparatus membrane</location>
        <topology evidence="1 13">Single-pass type II membrane protein</topology>
    </subcellularLocation>
</comment>
<dbReference type="GO" id="GO:0000139">
    <property type="term" value="C:Golgi membrane"/>
    <property type="evidence" value="ECO:0007669"/>
    <property type="project" value="UniProtKB-SubCell"/>
</dbReference>
<evidence type="ECO:0000256" key="9">
    <source>
        <dbReference type="ARBA" id="ARBA00023034"/>
    </source>
</evidence>
<evidence type="ECO:0000256" key="7">
    <source>
        <dbReference type="ARBA" id="ARBA00022968"/>
    </source>
</evidence>
<keyword evidence="9 13" id="KW-0333">Golgi apparatus</keyword>
<evidence type="ECO:0000256" key="5">
    <source>
        <dbReference type="ARBA" id="ARBA00022679"/>
    </source>
</evidence>
<keyword evidence="5" id="KW-0808">Transferase</keyword>
<dbReference type="FunFam" id="3.90.550.50:FF:000001">
    <property type="entry name" value="Hexosyltransferase"/>
    <property type="match status" value="1"/>
</dbReference>
<evidence type="ECO:0000256" key="3">
    <source>
        <dbReference type="ARBA" id="ARBA00008661"/>
    </source>
</evidence>
<dbReference type="AlphaFoldDB" id="A0AAV1EZB8"/>
<comment type="pathway">
    <text evidence="2">Protein modification; protein glycosylation.</text>
</comment>